<sequence>MLPEHEEAMRVDFAERAALDRQLDERDMDAATVERVCDRIDAIDDRWDTGPHAKQWRFLGDAYAEWDQRPVAMREHLERLRRQHAAGHDIGMSEVEYRSVEQAGALIDPQLTQQQHQQRPQRSR</sequence>
<accession>A0A231GVJ0</accession>
<organism evidence="1 2">
    <name type="scientific">Nocardia cerradoensis</name>
    <dbReference type="NCBI Taxonomy" id="85688"/>
    <lineage>
        <taxon>Bacteria</taxon>
        <taxon>Bacillati</taxon>
        <taxon>Actinomycetota</taxon>
        <taxon>Actinomycetes</taxon>
        <taxon>Mycobacteriales</taxon>
        <taxon>Nocardiaceae</taxon>
        <taxon>Nocardia</taxon>
    </lineage>
</organism>
<proteinExistence type="predicted"/>
<name>A0A231GVJ0_9NOCA</name>
<comment type="caution">
    <text evidence="1">The sequence shown here is derived from an EMBL/GenBank/DDBJ whole genome shotgun (WGS) entry which is preliminary data.</text>
</comment>
<evidence type="ECO:0000313" key="2">
    <source>
        <dbReference type="Proteomes" id="UP000215506"/>
    </source>
</evidence>
<reference evidence="1 2" key="1">
    <citation type="submission" date="2017-07" db="EMBL/GenBank/DDBJ databases">
        <title>First draft Genome Sequence of Nocardia cerradoensis isolated from human infection.</title>
        <authorList>
            <person name="Carrasco G."/>
        </authorList>
    </citation>
    <scope>NUCLEOTIDE SEQUENCE [LARGE SCALE GENOMIC DNA]</scope>
    <source>
        <strain evidence="1 2">CNM20130759</strain>
    </source>
</reference>
<evidence type="ECO:0000313" key="1">
    <source>
        <dbReference type="EMBL" id="OXR40657.1"/>
    </source>
</evidence>
<dbReference type="EMBL" id="NGAF01000028">
    <property type="protein sequence ID" value="OXR40657.1"/>
    <property type="molecule type" value="Genomic_DNA"/>
</dbReference>
<gene>
    <name evidence="1" type="ORF">B7C42_07214</name>
</gene>
<protein>
    <submittedName>
        <fullName evidence="1">Uncharacterized protein</fullName>
    </submittedName>
</protein>
<dbReference type="Proteomes" id="UP000215506">
    <property type="component" value="Unassembled WGS sequence"/>
</dbReference>
<dbReference type="RefSeq" id="WP_039782251.1">
    <property type="nucleotide sequence ID" value="NZ_JAAXOR010000008.1"/>
</dbReference>
<keyword evidence="2" id="KW-1185">Reference proteome</keyword>
<dbReference type="AlphaFoldDB" id="A0A231GVJ0"/>